<protein>
    <submittedName>
        <fullName evidence="1">Uncharacterized protein</fullName>
    </submittedName>
</protein>
<name>S7MEK6_MYOBR</name>
<reference evidence="1 2" key="1">
    <citation type="journal article" date="2013" name="Nat. Commun.">
        <title>Genome analysis reveals insights into physiology and longevity of the Brandt's bat Myotis brandtii.</title>
        <authorList>
            <person name="Seim I."/>
            <person name="Fang X."/>
            <person name="Xiong Z."/>
            <person name="Lobanov A.V."/>
            <person name="Huang Z."/>
            <person name="Ma S."/>
            <person name="Feng Y."/>
            <person name="Turanov A.A."/>
            <person name="Zhu Y."/>
            <person name="Lenz T.L."/>
            <person name="Gerashchenko M.V."/>
            <person name="Fan D."/>
            <person name="Hee Yim S."/>
            <person name="Yao X."/>
            <person name="Jordan D."/>
            <person name="Xiong Y."/>
            <person name="Ma Y."/>
            <person name="Lyapunov A.N."/>
            <person name="Chen G."/>
            <person name="Kulakova O.I."/>
            <person name="Sun Y."/>
            <person name="Lee S.G."/>
            <person name="Bronson R.T."/>
            <person name="Moskalev A.A."/>
            <person name="Sunyaev S.R."/>
            <person name="Zhang G."/>
            <person name="Krogh A."/>
            <person name="Wang J."/>
            <person name="Gladyshev V.N."/>
        </authorList>
    </citation>
    <scope>NUCLEOTIDE SEQUENCE [LARGE SCALE GENOMIC DNA]</scope>
</reference>
<proteinExistence type="predicted"/>
<accession>S7MEK6</accession>
<organism evidence="1 2">
    <name type="scientific">Myotis brandtii</name>
    <name type="common">Brandt's bat</name>
    <dbReference type="NCBI Taxonomy" id="109478"/>
    <lineage>
        <taxon>Eukaryota</taxon>
        <taxon>Metazoa</taxon>
        <taxon>Chordata</taxon>
        <taxon>Craniata</taxon>
        <taxon>Vertebrata</taxon>
        <taxon>Euteleostomi</taxon>
        <taxon>Mammalia</taxon>
        <taxon>Eutheria</taxon>
        <taxon>Laurasiatheria</taxon>
        <taxon>Chiroptera</taxon>
        <taxon>Yangochiroptera</taxon>
        <taxon>Vespertilionidae</taxon>
        <taxon>Myotis</taxon>
    </lineage>
</organism>
<sequence>MTRYRELTRLLMLTVWPLTRSGCYLSLIAFTICRDYGTSTAMGLKWWVEKTLKVKEWSTLPVPAH</sequence>
<dbReference type="AlphaFoldDB" id="S7MEK6"/>
<keyword evidence="2" id="KW-1185">Reference proteome</keyword>
<gene>
    <name evidence="1" type="ORF">D623_10030566</name>
</gene>
<evidence type="ECO:0000313" key="1">
    <source>
        <dbReference type="EMBL" id="EPQ01610.1"/>
    </source>
</evidence>
<dbReference type="Proteomes" id="UP000052978">
    <property type="component" value="Unassembled WGS sequence"/>
</dbReference>
<evidence type="ECO:0000313" key="2">
    <source>
        <dbReference type="Proteomes" id="UP000052978"/>
    </source>
</evidence>
<dbReference type="EMBL" id="KE161075">
    <property type="protein sequence ID" value="EPQ01610.1"/>
    <property type="molecule type" value="Genomic_DNA"/>
</dbReference>